<gene>
    <name evidence="1" type="ORF">FLONG3_10884</name>
</gene>
<accession>A0A395RJW2</accession>
<evidence type="ECO:0000313" key="1">
    <source>
        <dbReference type="EMBL" id="RGP60418.1"/>
    </source>
</evidence>
<proteinExistence type="predicted"/>
<keyword evidence="2" id="KW-1185">Reference proteome</keyword>
<dbReference type="EMBL" id="PXOG01000341">
    <property type="protein sequence ID" value="RGP60418.1"/>
    <property type="molecule type" value="Genomic_DNA"/>
</dbReference>
<dbReference type="AlphaFoldDB" id="A0A395RJW2"/>
<comment type="caution">
    <text evidence="1">The sequence shown here is derived from an EMBL/GenBank/DDBJ whole genome shotgun (WGS) entry which is preliminary data.</text>
</comment>
<evidence type="ECO:0000313" key="2">
    <source>
        <dbReference type="Proteomes" id="UP000266234"/>
    </source>
</evidence>
<sequence length="171" mass="19952">MNRNSLCWDVQYEILCHFVTIVTTEEAPCAGYARVAKDWQPIFEPHIFERLCVSSPAFKLFQQSFRIKRRRAYLKHITFIPNLDIHDDPYNFVPQPTLLSRTQILQQISQSQKFNIERRQRTNPFSFVTAVRDLFEELATWAPEEASPRGIGLEIKVVEKRPQLTQNSVGG</sequence>
<dbReference type="Proteomes" id="UP000266234">
    <property type="component" value="Unassembled WGS sequence"/>
</dbReference>
<protein>
    <submittedName>
        <fullName evidence="1">Uncharacterized protein</fullName>
    </submittedName>
</protein>
<organism evidence="1 2">
    <name type="scientific">Fusarium longipes</name>
    <dbReference type="NCBI Taxonomy" id="694270"/>
    <lineage>
        <taxon>Eukaryota</taxon>
        <taxon>Fungi</taxon>
        <taxon>Dikarya</taxon>
        <taxon>Ascomycota</taxon>
        <taxon>Pezizomycotina</taxon>
        <taxon>Sordariomycetes</taxon>
        <taxon>Hypocreomycetidae</taxon>
        <taxon>Hypocreales</taxon>
        <taxon>Nectriaceae</taxon>
        <taxon>Fusarium</taxon>
    </lineage>
</organism>
<reference evidence="1 2" key="1">
    <citation type="journal article" date="2018" name="PLoS Pathog.">
        <title>Evolution of structural diversity of trichothecenes, a family of toxins produced by plant pathogenic and entomopathogenic fungi.</title>
        <authorList>
            <person name="Proctor R.H."/>
            <person name="McCormick S.P."/>
            <person name="Kim H.S."/>
            <person name="Cardoza R.E."/>
            <person name="Stanley A.M."/>
            <person name="Lindo L."/>
            <person name="Kelly A."/>
            <person name="Brown D.W."/>
            <person name="Lee T."/>
            <person name="Vaughan M.M."/>
            <person name="Alexander N.J."/>
            <person name="Busman M."/>
            <person name="Gutierrez S."/>
        </authorList>
    </citation>
    <scope>NUCLEOTIDE SEQUENCE [LARGE SCALE GENOMIC DNA]</scope>
    <source>
        <strain evidence="1 2">NRRL 20695</strain>
    </source>
</reference>
<name>A0A395RJW2_9HYPO</name>